<reference evidence="6 7" key="1">
    <citation type="journal article" date="2013" name="BMC Genomics">
        <title>Comparative genomics of parasitic silkworm microsporidia reveal an association between genome expansion and host adaptation.</title>
        <authorList>
            <person name="Pan G."/>
            <person name="Xu J."/>
            <person name="Li T."/>
            <person name="Xia Q."/>
            <person name="Liu S.L."/>
            <person name="Zhang G."/>
            <person name="Li S."/>
            <person name="Li C."/>
            <person name="Liu H."/>
            <person name="Yang L."/>
            <person name="Liu T."/>
            <person name="Zhang X."/>
            <person name="Wu Z."/>
            <person name="Fan W."/>
            <person name="Dang X."/>
            <person name="Xiang H."/>
            <person name="Tao M."/>
            <person name="Li Y."/>
            <person name="Hu J."/>
            <person name="Li Z."/>
            <person name="Lin L."/>
            <person name="Luo J."/>
            <person name="Geng L."/>
            <person name="Wang L."/>
            <person name="Long M."/>
            <person name="Wan Y."/>
            <person name="He N."/>
            <person name="Zhang Z."/>
            <person name="Lu C."/>
            <person name="Keeling P.J."/>
            <person name="Wang J."/>
            <person name="Xiang Z."/>
            <person name="Zhou Z."/>
        </authorList>
    </citation>
    <scope>NUCLEOTIDE SEQUENCE [LARGE SCALE GENOMIC DNA]</scope>
    <source>
        <strain evidence="7">CQ1 / CVCC 102059</strain>
    </source>
</reference>
<keyword evidence="6" id="KW-0067">ATP-binding</keyword>
<keyword evidence="4" id="KW-0342">GTP-binding</keyword>
<dbReference type="AlphaFoldDB" id="R0MI52"/>
<name>R0MI52_NOSB1</name>
<evidence type="ECO:0000256" key="3">
    <source>
        <dbReference type="ARBA" id="ARBA00022801"/>
    </source>
</evidence>
<comment type="similarity">
    <text evidence="1">Belongs to the GPN-loop GTPase family.</text>
</comment>
<dbReference type="VEuPathDB" id="MicrosporidiaDB:NBO_58g0025"/>
<dbReference type="OrthoDB" id="243313at2759"/>
<keyword evidence="3" id="KW-0378">Hydrolase</keyword>
<evidence type="ECO:0000313" key="6">
    <source>
        <dbReference type="EMBL" id="EOB13820.1"/>
    </source>
</evidence>
<keyword evidence="5" id="KW-0472">Membrane</keyword>
<keyword evidence="2" id="KW-0547">Nucleotide-binding</keyword>
<proteinExistence type="inferred from homology"/>
<evidence type="ECO:0000256" key="5">
    <source>
        <dbReference type="SAM" id="Phobius"/>
    </source>
</evidence>
<feature type="transmembrane region" description="Helical" evidence="5">
    <location>
        <begin position="83"/>
        <end position="110"/>
    </location>
</feature>
<keyword evidence="5" id="KW-0812">Transmembrane</keyword>
<evidence type="ECO:0000256" key="4">
    <source>
        <dbReference type="ARBA" id="ARBA00023134"/>
    </source>
</evidence>
<keyword evidence="7" id="KW-1185">Reference proteome</keyword>
<dbReference type="InterPro" id="IPR027417">
    <property type="entry name" value="P-loop_NTPase"/>
</dbReference>
<dbReference type="GO" id="GO:0016787">
    <property type="term" value="F:hydrolase activity"/>
    <property type="evidence" value="ECO:0007669"/>
    <property type="project" value="UniProtKB-KW"/>
</dbReference>
<dbReference type="STRING" id="578461.R0MI52"/>
<evidence type="ECO:0000256" key="2">
    <source>
        <dbReference type="ARBA" id="ARBA00022741"/>
    </source>
</evidence>
<dbReference type="EMBL" id="KB908966">
    <property type="protein sequence ID" value="EOB13820.1"/>
    <property type="molecule type" value="Genomic_DNA"/>
</dbReference>
<sequence length="111" mass="12507">MSNEPNQEVNNEQKIEKSLENLKLNRTQFLVVGMAGAGKTTFCQRLYSWLSQENCKIDPKTGLNSSIYSINLDPAVLNCKMPLIVILGIISITMKLWRNIILVLMGLLLLL</sequence>
<accession>R0MI52</accession>
<protein>
    <submittedName>
        <fullName evidence="6">ATP-binding protein</fullName>
    </submittedName>
</protein>
<dbReference type="HOGENOM" id="CLU_2159107_0_0_1"/>
<organism evidence="6 7">
    <name type="scientific">Nosema bombycis (strain CQ1 / CVCC 102059)</name>
    <name type="common">Microsporidian parasite</name>
    <name type="synonym">Pebrine of silkworm</name>
    <dbReference type="NCBI Taxonomy" id="578461"/>
    <lineage>
        <taxon>Eukaryota</taxon>
        <taxon>Fungi</taxon>
        <taxon>Fungi incertae sedis</taxon>
        <taxon>Microsporidia</taxon>
        <taxon>Nosematidae</taxon>
        <taxon>Nosema</taxon>
    </lineage>
</organism>
<keyword evidence="5" id="KW-1133">Transmembrane helix</keyword>
<dbReference type="Gene3D" id="3.40.50.300">
    <property type="entry name" value="P-loop containing nucleotide triphosphate hydrolases"/>
    <property type="match status" value="1"/>
</dbReference>
<evidence type="ECO:0000313" key="7">
    <source>
        <dbReference type="Proteomes" id="UP000016927"/>
    </source>
</evidence>
<evidence type="ECO:0000256" key="1">
    <source>
        <dbReference type="ARBA" id="ARBA00005290"/>
    </source>
</evidence>
<dbReference type="Pfam" id="PF03029">
    <property type="entry name" value="ATP_bind_1"/>
    <property type="match status" value="1"/>
</dbReference>
<gene>
    <name evidence="6" type="ORF">NBO_58g0025</name>
</gene>
<dbReference type="Proteomes" id="UP000016927">
    <property type="component" value="Unassembled WGS sequence"/>
</dbReference>
<dbReference type="InterPro" id="IPR004130">
    <property type="entry name" value="Gpn"/>
</dbReference>
<dbReference type="SUPFAM" id="SSF52540">
    <property type="entry name" value="P-loop containing nucleoside triphosphate hydrolases"/>
    <property type="match status" value="1"/>
</dbReference>
<dbReference type="GO" id="GO:0005524">
    <property type="term" value="F:ATP binding"/>
    <property type="evidence" value="ECO:0007669"/>
    <property type="project" value="UniProtKB-KW"/>
</dbReference>
<dbReference type="GO" id="GO:0005525">
    <property type="term" value="F:GTP binding"/>
    <property type="evidence" value="ECO:0007669"/>
    <property type="project" value="UniProtKB-KW"/>
</dbReference>